<sequence length="290" mass="33239">MNILITGATGFIGKNLIARLKDVHNIHILIRPSSHYNSLQIGHVFTFEDNVEKLTDYLKNNQISGIIHLASLYIAEHKSDQIKDLVLSNVYLGTALLEACKMAQTKWFLNTGTIWQNYQAADLSDDYNPVNLYAASKQAFMDMAKYYVETSSLRFCTLKLCDTYGGNDTRRKVIALFHYISENHIHLNMSPGEQKLDLLHISDVVNGFIQLAEMLNDDEEVATEYVLTSGKQISLKDLAHLYEIENKTKLDITWGGRSYRMREVMKPYKGHVLKKWKPMISIEEGLRLFE</sequence>
<evidence type="ECO:0000313" key="3">
    <source>
        <dbReference type="EMBL" id="KAA5400782.1"/>
    </source>
</evidence>
<evidence type="ECO:0000313" key="4">
    <source>
        <dbReference type="EMBL" id="KAA5404968.1"/>
    </source>
</evidence>
<accession>A0A4Q5HYG5</accession>
<name>A0A4Q5HYG5_9BACT</name>
<dbReference type="Proteomes" id="UP000481616">
    <property type="component" value="Unassembled WGS sequence"/>
</dbReference>
<dbReference type="PANTHER" id="PTHR43000">
    <property type="entry name" value="DTDP-D-GLUCOSE 4,6-DEHYDRATASE-RELATED"/>
    <property type="match status" value="1"/>
</dbReference>
<dbReference type="InterPro" id="IPR036291">
    <property type="entry name" value="NAD(P)-bd_dom_sf"/>
</dbReference>
<gene>
    <name evidence="4" type="ORF">F2Y51_10800</name>
    <name evidence="3" type="ORF">F2Y58_00995</name>
</gene>
<dbReference type="Pfam" id="PF01370">
    <property type="entry name" value="Epimerase"/>
    <property type="match status" value="1"/>
</dbReference>
<dbReference type="Gene3D" id="3.90.25.10">
    <property type="entry name" value="UDP-galactose 4-epimerase, domain 1"/>
    <property type="match status" value="1"/>
</dbReference>
<dbReference type="InterPro" id="IPR001509">
    <property type="entry name" value="Epimerase_deHydtase"/>
</dbReference>
<dbReference type="SUPFAM" id="SSF51735">
    <property type="entry name" value="NAD(P)-binding Rossmann-fold domains"/>
    <property type="match status" value="1"/>
</dbReference>
<evidence type="ECO:0000313" key="5">
    <source>
        <dbReference type="Proteomes" id="UP000441162"/>
    </source>
</evidence>
<evidence type="ECO:0000313" key="6">
    <source>
        <dbReference type="Proteomes" id="UP000481616"/>
    </source>
</evidence>
<dbReference type="Proteomes" id="UP000441162">
    <property type="component" value="Unassembled WGS sequence"/>
</dbReference>
<organism evidence="3 6">
    <name type="scientific">Phocaeicola dorei</name>
    <dbReference type="NCBI Taxonomy" id="357276"/>
    <lineage>
        <taxon>Bacteria</taxon>
        <taxon>Pseudomonadati</taxon>
        <taxon>Bacteroidota</taxon>
        <taxon>Bacteroidia</taxon>
        <taxon>Bacteroidales</taxon>
        <taxon>Bacteroidaceae</taxon>
        <taxon>Phocaeicola</taxon>
    </lineage>
</organism>
<feature type="domain" description="NAD-dependent epimerase/dehydratase" evidence="2">
    <location>
        <begin position="3"/>
        <end position="217"/>
    </location>
</feature>
<protein>
    <submittedName>
        <fullName evidence="3">NAD(P)-dependent oxidoreductase</fullName>
    </submittedName>
</protein>
<dbReference type="RefSeq" id="WP_130053569.1">
    <property type="nucleotide sequence ID" value="NZ_RCXK01000001.1"/>
</dbReference>
<dbReference type="Gene3D" id="3.40.50.720">
    <property type="entry name" value="NAD(P)-binding Rossmann-like Domain"/>
    <property type="match status" value="1"/>
</dbReference>
<dbReference type="EMBL" id="VVZA01000008">
    <property type="protein sequence ID" value="KAA5404968.1"/>
    <property type="molecule type" value="Genomic_DNA"/>
</dbReference>
<dbReference type="AlphaFoldDB" id="A0A4Q5HYG5"/>
<evidence type="ECO:0000259" key="2">
    <source>
        <dbReference type="Pfam" id="PF01370"/>
    </source>
</evidence>
<dbReference type="EMBL" id="VVYY01000001">
    <property type="protein sequence ID" value="KAA5400782.1"/>
    <property type="molecule type" value="Genomic_DNA"/>
</dbReference>
<evidence type="ECO:0000256" key="1">
    <source>
        <dbReference type="ARBA" id="ARBA00007637"/>
    </source>
</evidence>
<reference evidence="5 6" key="1">
    <citation type="journal article" date="2019" name="Nat. Med.">
        <title>A library of human gut bacterial isolates paired with longitudinal multiomics data enables mechanistic microbiome research.</title>
        <authorList>
            <person name="Poyet M."/>
            <person name="Groussin M."/>
            <person name="Gibbons S.M."/>
            <person name="Avila-Pacheco J."/>
            <person name="Jiang X."/>
            <person name="Kearney S.M."/>
            <person name="Perrotta A.R."/>
            <person name="Berdy B."/>
            <person name="Zhao S."/>
            <person name="Lieberman T.D."/>
            <person name="Swanson P.K."/>
            <person name="Smith M."/>
            <person name="Roesemann S."/>
            <person name="Alexander J.E."/>
            <person name="Rich S.A."/>
            <person name="Livny J."/>
            <person name="Vlamakis H."/>
            <person name="Clish C."/>
            <person name="Bullock K."/>
            <person name="Deik A."/>
            <person name="Scott J."/>
            <person name="Pierce K.A."/>
            <person name="Xavier R.J."/>
            <person name="Alm E.J."/>
        </authorList>
    </citation>
    <scope>NUCLEOTIDE SEQUENCE [LARGE SCALE GENOMIC DNA]</scope>
    <source>
        <strain evidence="3 6">BIOML-A1</strain>
        <strain evidence="4 5">BIOML-A4</strain>
    </source>
</reference>
<proteinExistence type="inferred from homology"/>
<dbReference type="CDD" id="cd08946">
    <property type="entry name" value="SDR_e"/>
    <property type="match status" value="1"/>
</dbReference>
<comment type="caution">
    <text evidence="3">The sequence shown here is derived from an EMBL/GenBank/DDBJ whole genome shotgun (WGS) entry which is preliminary data.</text>
</comment>
<comment type="similarity">
    <text evidence="1">Belongs to the NAD(P)-dependent epimerase/dehydratase family.</text>
</comment>